<dbReference type="InterPro" id="IPR027619">
    <property type="entry name" value="C-S_lyase_PatB-like"/>
</dbReference>
<dbReference type="InterPro" id="IPR015424">
    <property type="entry name" value="PyrdxlP-dep_Trfase"/>
</dbReference>
<dbReference type="PANTHER" id="PTHR43525">
    <property type="entry name" value="PROTEIN MALY"/>
    <property type="match status" value="1"/>
</dbReference>
<gene>
    <name evidence="7" type="ORF">FC39_GL000200</name>
</gene>
<keyword evidence="4" id="KW-0456">Lyase</keyword>
<evidence type="ECO:0000256" key="3">
    <source>
        <dbReference type="ARBA" id="ARBA00022898"/>
    </source>
</evidence>
<proteinExistence type="inferred from homology"/>
<dbReference type="PATRIC" id="fig|1423754.3.peg.211"/>
<keyword evidence="7" id="KW-0032">Aminotransferase</keyword>
<dbReference type="NCBIfam" id="TIGR04350">
    <property type="entry name" value="C_S_lyase_PatB"/>
    <property type="match status" value="1"/>
</dbReference>
<dbReference type="EC" id="4.4.1.13" evidence="2"/>
<dbReference type="EMBL" id="AZGI01000011">
    <property type="protein sequence ID" value="KRM40716.1"/>
    <property type="molecule type" value="Genomic_DNA"/>
</dbReference>
<dbReference type="eggNOG" id="COG1168">
    <property type="taxonomic scope" value="Bacteria"/>
</dbReference>
<keyword evidence="3" id="KW-0663">Pyridoxal phosphate</keyword>
<dbReference type="GO" id="GO:0047804">
    <property type="term" value="F:cysteine-S-conjugate beta-lyase activity"/>
    <property type="evidence" value="ECO:0007669"/>
    <property type="project" value="UniProtKB-EC"/>
</dbReference>
<keyword evidence="7" id="KW-0808">Transferase</keyword>
<comment type="cofactor">
    <cofactor evidence="1">
        <name>pyridoxal 5'-phosphate</name>
        <dbReference type="ChEBI" id="CHEBI:597326"/>
    </cofactor>
</comment>
<name>A0A0R1YNE5_9LACO</name>
<dbReference type="Gene3D" id="3.90.1150.10">
    <property type="entry name" value="Aspartate Aminotransferase, domain 1"/>
    <property type="match status" value="1"/>
</dbReference>
<comment type="caution">
    <text evidence="7">The sequence shown here is derived from an EMBL/GenBank/DDBJ whole genome shotgun (WGS) entry which is preliminary data.</text>
</comment>
<evidence type="ECO:0000256" key="5">
    <source>
        <dbReference type="ARBA" id="ARBA00037974"/>
    </source>
</evidence>
<evidence type="ECO:0000256" key="2">
    <source>
        <dbReference type="ARBA" id="ARBA00012224"/>
    </source>
</evidence>
<feature type="domain" description="Aminotransferase class I/classII large" evidence="6">
    <location>
        <begin position="33"/>
        <end position="377"/>
    </location>
</feature>
<dbReference type="GO" id="GO:0008483">
    <property type="term" value="F:transaminase activity"/>
    <property type="evidence" value="ECO:0007669"/>
    <property type="project" value="UniProtKB-KW"/>
</dbReference>
<dbReference type="PANTHER" id="PTHR43525:SF1">
    <property type="entry name" value="PROTEIN MALY"/>
    <property type="match status" value="1"/>
</dbReference>
<evidence type="ECO:0000256" key="4">
    <source>
        <dbReference type="ARBA" id="ARBA00023239"/>
    </source>
</evidence>
<dbReference type="CDD" id="cd00609">
    <property type="entry name" value="AAT_like"/>
    <property type="match status" value="1"/>
</dbReference>
<dbReference type="AlphaFoldDB" id="A0A0R1YNE5"/>
<dbReference type="RefSeq" id="WP_025080582.1">
    <property type="nucleotide sequence ID" value="NZ_AZGI01000011.1"/>
</dbReference>
<dbReference type="InterPro" id="IPR004839">
    <property type="entry name" value="Aminotransferase_I/II_large"/>
</dbReference>
<dbReference type="Proteomes" id="UP000051223">
    <property type="component" value="Unassembled WGS sequence"/>
</dbReference>
<dbReference type="InterPro" id="IPR015421">
    <property type="entry name" value="PyrdxlP-dep_Trfase_major"/>
</dbReference>
<dbReference type="Pfam" id="PF00155">
    <property type="entry name" value="Aminotran_1_2"/>
    <property type="match status" value="1"/>
</dbReference>
<sequence>MKYDFVTVPNRKDTDSVKWDVKTNELPMWIADMDFKTAPEIMEAMKRKIELGAFGYEWPGEDYFNAVADWYEKEHNHRPKNEWMVFTTGVVPAISSIVRRISHIGDNVLVQEPVYNIFYNSIENNGRHVLSSDLVFNGESYQIDWKDLEEKLALPLTTLMIFCNPHNPTGKVWTKDEVQKIADLCYKHHVVLLSDEIHGDLIRKGNDYTPIFSVEGSARNNVISLVSPSKTFNVAALHAATAIVPNENLRNMVNRGLNSDEVAEPNLLAIPGTIAAYEHGHEWRQCLLKQLNENFDYTEKFIKRHIPQVKSVSGSATYLIWLDVSEITDDSQNLADFLRKETGLIVSAGSVYRGNGHDFLRMNLACPLEMVKDGMNRLKNGIEKYSE</sequence>
<dbReference type="STRING" id="1423754.FC39_GL000200"/>
<dbReference type="OrthoDB" id="9802872at2"/>
<evidence type="ECO:0000256" key="1">
    <source>
        <dbReference type="ARBA" id="ARBA00001933"/>
    </source>
</evidence>
<organism evidence="7 8">
    <name type="scientific">Lactobacillus hamsteri DSM 5661 = JCM 6256</name>
    <dbReference type="NCBI Taxonomy" id="1423754"/>
    <lineage>
        <taxon>Bacteria</taxon>
        <taxon>Bacillati</taxon>
        <taxon>Bacillota</taxon>
        <taxon>Bacilli</taxon>
        <taxon>Lactobacillales</taxon>
        <taxon>Lactobacillaceae</taxon>
        <taxon>Lactobacillus</taxon>
    </lineage>
</organism>
<evidence type="ECO:0000259" key="6">
    <source>
        <dbReference type="Pfam" id="PF00155"/>
    </source>
</evidence>
<evidence type="ECO:0000313" key="7">
    <source>
        <dbReference type="EMBL" id="KRM40716.1"/>
    </source>
</evidence>
<comment type="similarity">
    <text evidence="5">Belongs to the class-II pyridoxal-phosphate-dependent aminotransferase family. MalY/PatB cystathionine beta-lyase subfamily.</text>
</comment>
<dbReference type="Gene3D" id="3.40.640.10">
    <property type="entry name" value="Type I PLP-dependent aspartate aminotransferase-like (Major domain)"/>
    <property type="match status" value="1"/>
</dbReference>
<keyword evidence="8" id="KW-1185">Reference proteome</keyword>
<reference evidence="7 8" key="1">
    <citation type="journal article" date="2015" name="Genome Announc.">
        <title>Expanding the biotechnology potential of lactobacilli through comparative genomics of 213 strains and associated genera.</title>
        <authorList>
            <person name="Sun Z."/>
            <person name="Harris H.M."/>
            <person name="McCann A."/>
            <person name="Guo C."/>
            <person name="Argimon S."/>
            <person name="Zhang W."/>
            <person name="Yang X."/>
            <person name="Jeffery I.B."/>
            <person name="Cooney J.C."/>
            <person name="Kagawa T.F."/>
            <person name="Liu W."/>
            <person name="Song Y."/>
            <person name="Salvetti E."/>
            <person name="Wrobel A."/>
            <person name="Rasinkangas P."/>
            <person name="Parkhill J."/>
            <person name="Rea M.C."/>
            <person name="O'Sullivan O."/>
            <person name="Ritari J."/>
            <person name="Douillard F.P."/>
            <person name="Paul Ross R."/>
            <person name="Yang R."/>
            <person name="Briner A.E."/>
            <person name="Felis G.E."/>
            <person name="de Vos W.M."/>
            <person name="Barrangou R."/>
            <person name="Klaenhammer T.R."/>
            <person name="Caufield P.W."/>
            <person name="Cui Y."/>
            <person name="Zhang H."/>
            <person name="O'Toole P.W."/>
        </authorList>
    </citation>
    <scope>NUCLEOTIDE SEQUENCE [LARGE SCALE GENOMIC DNA]</scope>
    <source>
        <strain evidence="7 8">DSM 5661</strain>
    </source>
</reference>
<evidence type="ECO:0000313" key="8">
    <source>
        <dbReference type="Proteomes" id="UP000051223"/>
    </source>
</evidence>
<protein>
    <recommendedName>
        <fullName evidence="2">cysteine-S-conjugate beta-lyase</fullName>
        <ecNumber evidence="2">4.4.1.13</ecNumber>
    </recommendedName>
</protein>
<dbReference type="InterPro" id="IPR051798">
    <property type="entry name" value="Class-II_PLP-Dep_Aminotrans"/>
</dbReference>
<dbReference type="GO" id="GO:0030170">
    <property type="term" value="F:pyridoxal phosphate binding"/>
    <property type="evidence" value="ECO:0007669"/>
    <property type="project" value="InterPro"/>
</dbReference>
<dbReference type="InterPro" id="IPR015422">
    <property type="entry name" value="PyrdxlP-dep_Trfase_small"/>
</dbReference>
<accession>A0A0R1YNE5</accession>
<dbReference type="SUPFAM" id="SSF53383">
    <property type="entry name" value="PLP-dependent transferases"/>
    <property type="match status" value="1"/>
</dbReference>